<dbReference type="EMBL" id="JBHMQT010000006">
    <property type="protein sequence ID" value="MFC0861717.1"/>
    <property type="molecule type" value="Genomic_DNA"/>
</dbReference>
<name>A0ABV6TZS5_9ACTN</name>
<keyword evidence="2" id="KW-0472">Membrane</keyword>
<evidence type="ECO:0000313" key="4">
    <source>
        <dbReference type="Proteomes" id="UP001589870"/>
    </source>
</evidence>
<proteinExistence type="predicted"/>
<feature type="region of interest" description="Disordered" evidence="1">
    <location>
        <begin position="95"/>
        <end position="177"/>
    </location>
</feature>
<keyword evidence="2" id="KW-0812">Transmembrane</keyword>
<reference evidence="3 4" key="1">
    <citation type="submission" date="2024-09" db="EMBL/GenBank/DDBJ databases">
        <authorList>
            <person name="Sun Q."/>
            <person name="Mori K."/>
        </authorList>
    </citation>
    <scope>NUCLEOTIDE SEQUENCE [LARGE SCALE GENOMIC DNA]</scope>
    <source>
        <strain evidence="3 4">TBRC 1851</strain>
    </source>
</reference>
<dbReference type="RefSeq" id="WP_394300123.1">
    <property type="nucleotide sequence ID" value="NZ_JBHMQT010000006.1"/>
</dbReference>
<feature type="transmembrane region" description="Helical" evidence="2">
    <location>
        <begin position="39"/>
        <end position="62"/>
    </location>
</feature>
<keyword evidence="4" id="KW-1185">Reference proteome</keyword>
<keyword evidence="2" id="KW-1133">Transmembrane helix</keyword>
<organism evidence="3 4">
    <name type="scientific">Sphaerimonospora cavernae</name>
    <dbReference type="NCBI Taxonomy" id="1740611"/>
    <lineage>
        <taxon>Bacteria</taxon>
        <taxon>Bacillati</taxon>
        <taxon>Actinomycetota</taxon>
        <taxon>Actinomycetes</taxon>
        <taxon>Streptosporangiales</taxon>
        <taxon>Streptosporangiaceae</taxon>
        <taxon>Sphaerimonospora</taxon>
    </lineage>
</organism>
<evidence type="ECO:0000256" key="2">
    <source>
        <dbReference type="SAM" id="Phobius"/>
    </source>
</evidence>
<sequence>MPEEQRRAQPSAACPGVSAVSSGPARGGRMARFAAGFPLGRLLVIGGLITAGWLLGVIYGVFGPAMSVAGMPAQPSAQDVAGSVLSDVLSTADSANSLTSSSSPISGRLLASSTGGDAKEGSGRTGGFPTATKNASANAEAMAGRTVDGLTSQSKPLLPSSSAEDHVGDHGLVPQTSGESMVFGDIARSTFEPRFTKLPAPVAAVVPPVVRTAADDPSFSPD</sequence>
<evidence type="ECO:0000313" key="3">
    <source>
        <dbReference type="EMBL" id="MFC0861717.1"/>
    </source>
</evidence>
<dbReference type="Proteomes" id="UP001589870">
    <property type="component" value="Unassembled WGS sequence"/>
</dbReference>
<feature type="region of interest" description="Disordered" evidence="1">
    <location>
        <begin position="1"/>
        <end position="26"/>
    </location>
</feature>
<comment type="caution">
    <text evidence="3">The sequence shown here is derived from an EMBL/GenBank/DDBJ whole genome shotgun (WGS) entry which is preliminary data.</text>
</comment>
<feature type="compositionally biased region" description="Polar residues" evidence="1">
    <location>
        <begin position="149"/>
        <end position="162"/>
    </location>
</feature>
<gene>
    <name evidence="3" type="ORF">ACFHYQ_05340</name>
</gene>
<accession>A0ABV6TZS5</accession>
<feature type="compositionally biased region" description="Low complexity" evidence="1">
    <location>
        <begin position="95"/>
        <end position="113"/>
    </location>
</feature>
<evidence type="ECO:0000256" key="1">
    <source>
        <dbReference type="SAM" id="MobiDB-lite"/>
    </source>
</evidence>
<protein>
    <submittedName>
        <fullName evidence="3">Uncharacterized protein</fullName>
    </submittedName>
</protein>